<comment type="caution">
    <text evidence="10">The sequence shown here is derived from an EMBL/GenBank/DDBJ whole genome shotgun (WGS) entry which is preliminary data.</text>
</comment>
<dbReference type="EMBL" id="JACVVK020000195">
    <property type="protein sequence ID" value="KAK7485386.1"/>
    <property type="molecule type" value="Genomic_DNA"/>
</dbReference>
<dbReference type="GO" id="GO:0005524">
    <property type="term" value="F:ATP binding"/>
    <property type="evidence" value="ECO:0007669"/>
    <property type="project" value="UniProtKB-KW"/>
</dbReference>
<dbReference type="Proteomes" id="UP001519460">
    <property type="component" value="Unassembled WGS sequence"/>
</dbReference>
<evidence type="ECO:0000256" key="4">
    <source>
        <dbReference type="ARBA" id="ARBA00022840"/>
    </source>
</evidence>
<reference evidence="10 11" key="1">
    <citation type="journal article" date="2023" name="Sci. Data">
        <title>Genome assembly of the Korean intertidal mud-creeper Batillaria attramentaria.</title>
        <authorList>
            <person name="Patra A.K."/>
            <person name="Ho P.T."/>
            <person name="Jun S."/>
            <person name="Lee S.J."/>
            <person name="Kim Y."/>
            <person name="Won Y.J."/>
        </authorList>
    </citation>
    <scope>NUCLEOTIDE SEQUENCE [LARGE SCALE GENOMIC DNA]</scope>
    <source>
        <strain evidence="10">Wonlab-2016</strain>
    </source>
</reference>
<evidence type="ECO:0000256" key="2">
    <source>
        <dbReference type="ARBA" id="ARBA00022741"/>
    </source>
</evidence>
<evidence type="ECO:0000256" key="6">
    <source>
        <dbReference type="ARBA" id="ARBA00023242"/>
    </source>
</evidence>
<evidence type="ECO:0000256" key="8">
    <source>
        <dbReference type="SAM" id="MobiDB-lite"/>
    </source>
</evidence>
<dbReference type="PIRSF" id="PIRSF005856">
    <property type="entry name" value="Rad51"/>
    <property type="match status" value="1"/>
</dbReference>
<evidence type="ECO:0000313" key="11">
    <source>
        <dbReference type="Proteomes" id="UP001519460"/>
    </source>
</evidence>
<dbReference type="CDD" id="cd19492">
    <property type="entry name" value="Rad51C"/>
    <property type="match status" value="1"/>
</dbReference>
<dbReference type="InterPro" id="IPR013632">
    <property type="entry name" value="Rad51_C"/>
</dbReference>
<name>A0ABD0KE43_9CAEN</name>
<keyword evidence="11" id="KW-1185">Reference proteome</keyword>
<proteinExistence type="predicted"/>
<organism evidence="10 11">
    <name type="scientific">Batillaria attramentaria</name>
    <dbReference type="NCBI Taxonomy" id="370345"/>
    <lineage>
        <taxon>Eukaryota</taxon>
        <taxon>Metazoa</taxon>
        <taxon>Spiralia</taxon>
        <taxon>Lophotrochozoa</taxon>
        <taxon>Mollusca</taxon>
        <taxon>Gastropoda</taxon>
        <taxon>Caenogastropoda</taxon>
        <taxon>Sorbeoconcha</taxon>
        <taxon>Cerithioidea</taxon>
        <taxon>Batillariidae</taxon>
        <taxon>Batillaria</taxon>
    </lineage>
</organism>
<dbReference type="InterPro" id="IPR020588">
    <property type="entry name" value="RecA_ATP-bd"/>
</dbReference>
<dbReference type="InterPro" id="IPR052093">
    <property type="entry name" value="HR_Repair_Mediator"/>
</dbReference>
<dbReference type="SUPFAM" id="SSF52540">
    <property type="entry name" value="P-loop containing nucleoside triphosphate hydrolases"/>
    <property type="match status" value="1"/>
</dbReference>
<feature type="region of interest" description="Disordered" evidence="8">
    <location>
        <begin position="341"/>
        <end position="372"/>
    </location>
</feature>
<evidence type="ECO:0000256" key="3">
    <source>
        <dbReference type="ARBA" id="ARBA00022763"/>
    </source>
</evidence>
<keyword evidence="6" id="KW-0539">Nucleus</keyword>
<evidence type="ECO:0000313" key="10">
    <source>
        <dbReference type="EMBL" id="KAK7485386.1"/>
    </source>
</evidence>
<keyword evidence="3" id="KW-0227">DNA damage</keyword>
<dbReference type="Gene3D" id="3.40.50.300">
    <property type="entry name" value="P-loop containing nucleotide triphosphate hydrolases"/>
    <property type="match status" value="1"/>
</dbReference>
<protein>
    <recommendedName>
        <fullName evidence="7">DNA repair protein RAD51 homolog 3</fullName>
    </recommendedName>
</protein>
<dbReference type="FunFam" id="3.40.50.300:FF:002382">
    <property type="entry name" value="DNA repair protein RAD51C, putative"/>
    <property type="match status" value="1"/>
</dbReference>
<evidence type="ECO:0000256" key="1">
    <source>
        <dbReference type="ARBA" id="ARBA00004123"/>
    </source>
</evidence>
<keyword evidence="4" id="KW-0067">ATP-binding</keyword>
<dbReference type="PANTHER" id="PTHR46239">
    <property type="entry name" value="DNA REPAIR PROTEIN RAD51 HOMOLOG 3 RAD51C"/>
    <property type="match status" value="1"/>
</dbReference>
<gene>
    <name evidence="10" type="ORF">BaRGS_00023334</name>
</gene>
<evidence type="ECO:0000256" key="5">
    <source>
        <dbReference type="ARBA" id="ARBA00023204"/>
    </source>
</evidence>
<dbReference type="AlphaFoldDB" id="A0ABD0KE43"/>
<comment type="subcellular location">
    <subcellularLocation>
        <location evidence="1">Nucleus</location>
    </subcellularLocation>
</comment>
<dbReference type="InterPro" id="IPR027417">
    <property type="entry name" value="P-loop_NTPase"/>
</dbReference>
<keyword evidence="2" id="KW-0547">Nucleotide-binding</keyword>
<dbReference type="PANTHER" id="PTHR46239:SF1">
    <property type="entry name" value="DNA REPAIR PROTEIN RAD51 HOMOLOG 3"/>
    <property type="match status" value="1"/>
</dbReference>
<dbReference type="InterPro" id="IPR016467">
    <property type="entry name" value="DNA_recomb/repair_RecA-like"/>
</dbReference>
<accession>A0ABD0KE43</accession>
<dbReference type="GO" id="GO:0005634">
    <property type="term" value="C:nucleus"/>
    <property type="evidence" value="ECO:0007669"/>
    <property type="project" value="UniProtKB-SubCell"/>
</dbReference>
<evidence type="ECO:0000256" key="7">
    <source>
        <dbReference type="ARBA" id="ARBA00040674"/>
    </source>
</evidence>
<dbReference type="Pfam" id="PF08423">
    <property type="entry name" value="Rad51"/>
    <property type="match status" value="1"/>
</dbReference>
<evidence type="ECO:0000259" key="9">
    <source>
        <dbReference type="PROSITE" id="PS50162"/>
    </source>
</evidence>
<dbReference type="PROSITE" id="PS50162">
    <property type="entry name" value="RECA_2"/>
    <property type="match status" value="1"/>
</dbReference>
<sequence length="372" mass="40324">MSAGLSQRELITFPLSPAVRAKLTTAGFLTVADLHNVKPSELSKEVGISLQEALEVVKIVTGEKRTTAAAGSTHSSVSALHLLEHEQSLPSIVTFCAQLDEALGGGVALRKVTEICGAPGVGKTQMCIQLAVDVSIPEELGGAGGEAVYIDTEGSFIIERVVDVATATADHCRRMAAQLDNSLDVDSYNFESILSGIHYFRCHDYIELLATLHTLTNFIQQHPKVKLVVVDSIAFPFRHNFDDLSLRTRLLTSMAQNCIKLATDFSLAVVLTNQMTTRFTPGLSGTQLMPALGESWGHACTVRLVLYWQDGQRHAMLYKSPSRRETTVLYQITTGGVRDVVAKAPTSRHSDSVEQDSDGSQESAPCKKQKLA</sequence>
<feature type="domain" description="RecA family profile 1" evidence="9">
    <location>
        <begin position="88"/>
        <end position="275"/>
    </location>
</feature>
<dbReference type="GO" id="GO:0006281">
    <property type="term" value="P:DNA repair"/>
    <property type="evidence" value="ECO:0007669"/>
    <property type="project" value="UniProtKB-KW"/>
</dbReference>
<keyword evidence="5" id="KW-0234">DNA repair</keyword>